<dbReference type="Proteomes" id="UP000623958">
    <property type="component" value="Unassembled WGS sequence"/>
</dbReference>
<proteinExistence type="predicted"/>
<protein>
    <recommendedName>
        <fullName evidence="4">Transmembrane protein</fullName>
    </recommendedName>
</protein>
<keyword evidence="1" id="KW-0472">Membrane</keyword>
<keyword evidence="1" id="KW-1133">Transmembrane helix</keyword>
<keyword evidence="1" id="KW-0812">Transmembrane</keyword>
<evidence type="ECO:0008006" key="4">
    <source>
        <dbReference type="Google" id="ProtNLM"/>
    </source>
</evidence>
<accession>A0A919KHH1</accession>
<sequence>MAKLLMNLRNVPDDEAEDVRRLLREHGVAFYETRPSVFGISAGGIWLQDADTHPRARQLLAEYQRQRSESARAQRQRALEEGTAETFGSLLRRRPLFVLATLLAMLLVASLVLLPFLLLKG</sequence>
<evidence type="ECO:0000256" key="1">
    <source>
        <dbReference type="SAM" id="Phobius"/>
    </source>
</evidence>
<dbReference type="EMBL" id="BNBA01000007">
    <property type="protein sequence ID" value="GHH51055.1"/>
    <property type="molecule type" value="Genomic_DNA"/>
</dbReference>
<evidence type="ECO:0000313" key="3">
    <source>
        <dbReference type="Proteomes" id="UP000623958"/>
    </source>
</evidence>
<dbReference type="Pfam" id="PF19661">
    <property type="entry name" value="DUF6164"/>
    <property type="match status" value="1"/>
</dbReference>
<comment type="caution">
    <text evidence="2">The sequence shown here is derived from an EMBL/GenBank/DDBJ whole genome shotgun (WGS) entry which is preliminary data.</text>
</comment>
<evidence type="ECO:0000313" key="2">
    <source>
        <dbReference type="EMBL" id="GHH51055.1"/>
    </source>
</evidence>
<dbReference type="InterPro" id="IPR046162">
    <property type="entry name" value="DUF6164"/>
</dbReference>
<reference evidence="2" key="1">
    <citation type="journal article" date="2014" name="Int. J. Syst. Evol. Microbiol.">
        <title>Complete genome sequence of Corynebacterium casei LMG S-19264T (=DSM 44701T), isolated from a smear-ripened cheese.</title>
        <authorList>
            <consortium name="US DOE Joint Genome Institute (JGI-PGF)"/>
            <person name="Walter F."/>
            <person name="Albersmeier A."/>
            <person name="Kalinowski J."/>
            <person name="Ruckert C."/>
        </authorList>
    </citation>
    <scope>NUCLEOTIDE SEQUENCE</scope>
    <source>
        <strain evidence="2">JCM 13306</strain>
    </source>
</reference>
<dbReference type="RefSeq" id="WP_434025704.1">
    <property type="nucleotide sequence ID" value="NZ_BNBA01000007.1"/>
</dbReference>
<reference evidence="2" key="2">
    <citation type="submission" date="2020-09" db="EMBL/GenBank/DDBJ databases">
        <authorList>
            <person name="Sun Q."/>
            <person name="Ohkuma M."/>
        </authorList>
    </citation>
    <scope>NUCLEOTIDE SEQUENCE</scope>
    <source>
        <strain evidence="2">JCM 13306</strain>
    </source>
</reference>
<dbReference type="AlphaFoldDB" id="A0A919KHH1"/>
<gene>
    <name evidence="2" type="ORF">GCM10009090_12790</name>
</gene>
<name>A0A919KHH1_9XANT</name>
<organism evidence="2 3">
    <name type="scientific">Xanthomonas boreopolis</name>
    <dbReference type="NCBI Taxonomy" id="86183"/>
    <lineage>
        <taxon>Bacteria</taxon>
        <taxon>Pseudomonadati</taxon>
        <taxon>Pseudomonadota</taxon>
        <taxon>Gammaproteobacteria</taxon>
        <taxon>Lysobacterales</taxon>
        <taxon>Lysobacteraceae</taxon>
        <taxon>Xanthomonas</taxon>
    </lineage>
</organism>
<keyword evidence="3" id="KW-1185">Reference proteome</keyword>
<feature type="transmembrane region" description="Helical" evidence="1">
    <location>
        <begin position="96"/>
        <end position="118"/>
    </location>
</feature>